<evidence type="ECO:0000256" key="3">
    <source>
        <dbReference type="ARBA" id="ARBA00022692"/>
    </source>
</evidence>
<dbReference type="Pfam" id="PF01384">
    <property type="entry name" value="PHO4"/>
    <property type="match status" value="1"/>
</dbReference>
<proteinExistence type="predicted"/>
<reference evidence="7 8" key="1">
    <citation type="submission" date="2019-09" db="EMBL/GenBank/DDBJ databases">
        <title>Draft genome sequence of Bacillus sp. JC-7.</title>
        <authorList>
            <person name="Tanaka N."/>
            <person name="Shiwa Y."/>
            <person name="Fujita N."/>
            <person name="Tanasupawat S."/>
        </authorList>
    </citation>
    <scope>NUCLEOTIDE SEQUENCE [LARGE SCALE GENOMIC DNA]</scope>
    <source>
        <strain evidence="7 8">JC-7</strain>
    </source>
</reference>
<feature type="transmembrane region" description="Helical" evidence="6">
    <location>
        <begin position="20"/>
        <end position="39"/>
    </location>
</feature>
<dbReference type="GO" id="GO:0016020">
    <property type="term" value="C:membrane"/>
    <property type="evidence" value="ECO:0007669"/>
    <property type="project" value="UniProtKB-SubCell"/>
</dbReference>
<sequence>MVAGVLTLGGRVFETSAKRIVRLSVGNGIAISGVSGVLVTLASLYGLPIPITQVATSAIAGVSAAKNGQAAWKQPIITIILRIWFVSPVLSMVVSYFLIQSFIKFNFYADAVIIGAAIATVCMVSLTGSRKQLFQRESETAGRKKRFANLYAITTEEQVKR</sequence>
<dbReference type="AlphaFoldDB" id="A0A5J4JI71"/>
<keyword evidence="4 6" id="KW-1133">Transmembrane helix</keyword>
<evidence type="ECO:0000256" key="1">
    <source>
        <dbReference type="ARBA" id="ARBA00004141"/>
    </source>
</evidence>
<gene>
    <name evidence="7" type="ORF">BpJC7_14410</name>
</gene>
<feature type="transmembrane region" description="Helical" evidence="6">
    <location>
        <begin position="76"/>
        <end position="99"/>
    </location>
</feature>
<dbReference type="RefSeq" id="WP_151705945.1">
    <property type="nucleotide sequence ID" value="NZ_BKZQ01000015.1"/>
</dbReference>
<evidence type="ECO:0000256" key="2">
    <source>
        <dbReference type="ARBA" id="ARBA00022448"/>
    </source>
</evidence>
<protein>
    <recommendedName>
        <fullName evidence="9">Phosphate transporter</fullName>
    </recommendedName>
</protein>
<evidence type="ECO:0000256" key="6">
    <source>
        <dbReference type="SAM" id="Phobius"/>
    </source>
</evidence>
<keyword evidence="8" id="KW-1185">Reference proteome</keyword>
<dbReference type="GO" id="GO:0006817">
    <property type="term" value="P:phosphate ion transport"/>
    <property type="evidence" value="ECO:0007669"/>
    <property type="project" value="InterPro"/>
</dbReference>
<organism evidence="7 8">
    <name type="scientific">Weizmannia acidilactici</name>
    <dbReference type="NCBI Taxonomy" id="2607726"/>
    <lineage>
        <taxon>Bacteria</taxon>
        <taxon>Bacillati</taxon>
        <taxon>Bacillota</taxon>
        <taxon>Bacilli</taxon>
        <taxon>Bacillales</taxon>
        <taxon>Bacillaceae</taxon>
        <taxon>Heyndrickxia</taxon>
    </lineage>
</organism>
<evidence type="ECO:0008006" key="9">
    <source>
        <dbReference type="Google" id="ProtNLM"/>
    </source>
</evidence>
<name>A0A5J4JI71_9BACI</name>
<keyword evidence="5 6" id="KW-0472">Membrane</keyword>
<comment type="caution">
    <text evidence="7">The sequence shown here is derived from an EMBL/GenBank/DDBJ whole genome shotgun (WGS) entry which is preliminary data.</text>
</comment>
<dbReference type="EMBL" id="BKZQ01000015">
    <property type="protein sequence ID" value="GER70138.1"/>
    <property type="molecule type" value="Genomic_DNA"/>
</dbReference>
<feature type="transmembrane region" description="Helical" evidence="6">
    <location>
        <begin position="105"/>
        <end position="126"/>
    </location>
</feature>
<keyword evidence="3 6" id="KW-0812">Transmembrane</keyword>
<comment type="subcellular location">
    <subcellularLocation>
        <location evidence="1">Membrane</location>
        <topology evidence="1">Multi-pass membrane protein</topology>
    </subcellularLocation>
</comment>
<evidence type="ECO:0000256" key="4">
    <source>
        <dbReference type="ARBA" id="ARBA00022989"/>
    </source>
</evidence>
<evidence type="ECO:0000313" key="8">
    <source>
        <dbReference type="Proteomes" id="UP000391919"/>
    </source>
</evidence>
<evidence type="ECO:0000313" key="7">
    <source>
        <dbReference type="EMBL" id="GER70138.1"/>
    </source>
</evidence>
<dbReference type="Proteomes" id="UP000391919">
    <property type="component" value="Unassembled WGS sequence"/>
</dbReference>
<evidence type="ECO:0000256" key="5">
    <source>
        <dbReference type="ARBA" id="ARBA00023136"/>
    </source>
</evidence>
<dbReference type="InterPro" id="IPR001204">
    <property type="entry name" value="Phos_transporter"/>
</dbReference>
<keyword evidence="2" id="KW-0813">Transport</keyword>
<dbReference type="GO" id="GO:0005315">
    <property type="term" value="F:phosphate transmembrane transporter activity"/>
    <property type="evidence" value="ECO:0007669"/>
    <property type="project" value="InterPro"/>
</dbReference>
<accession>A0A5J4JI71</accession>